<dbReference type="AlphaFoldDB" id="A0A7Z9C8K5"/>
<comment type="caution">
    <text evidence="4">The sequence shown here is derived from an EMBL/GenBank/DDBJ whole genome shotgun (WGS) entry which is preliminary data.</text>
</comment>
<keyword evidence="2 4" id="KW-0808">Transferase</keyword>
<sequence length="374" mass="40097">MKIGIACPYSWDVPGGVQFHIRDLAEELIARGHTVSVIAPSEQEEELEDYVVPVGAAVPIRYNGSVARLSFGPRVNRAVRQWLRDGDFDVLHVHEPLVPSVAMLALMSADCAVVSTHHTSMERSRALDMFTPILRPLLEKIQARIAVSQEARRTIVDHLGGDAFIIPNGVYTSDFDVPADPRFTGTQDAPTVGFLGRLDEPRKGLPVLAAAAPLIQAEIPGVRFIVAGAGDLDAGSKAFGTCSERVTFLGRVSDAEKAAMLASVDTYIAPNTGGESFGIILVEAMAAGAYVIASDIPAFQAVLGGGKFGALFSNENPHALAQAVISALRDPQHREEIAQAGKLESQRYDWQTVASQVLAVYETAIRTVRTEVSS</sequence>
<dbReference type="Pfam" id="PF13439">
    <property type="entry name" value="Glyco_transf_4"/>
    <property type="match status" value="1"/>
</dbReference>
<dbReference type="GO" id="GO:1901137">
    <property type="term" value="P:carbohydrate derivative biosynthetic process"/>
    <property type="evidence" value="ECO:0007669"/>
    <property type="project" value="UniProtKB-ARBA"/>
</dbReference>
<proteinExistence type="predicted"/>
<gene>
    <name evidence="4" type="primary">pimA</name>
    <name evidence="4" type="ORF">NCTC10327_01237</name>
</gene>
<dbReference type="InterPro" id="IPR028098">
    <property type="entry name" value="Glyco_trans_4-like_N"/>
</dbReference>
<evidence type="ECO:0000256" key="1">
    <source>
        <dbReference type="ARBA" id="ARBA00022676"/>
    </source>
</evidence>
<reference evidence="4 5" key="1">
    <citation type="submission" date="2018-11" db="EMBL/GenBank/DDBJ databases">
        <authorList>
            <consortium name="Pathogen Informatics"/>
        </authorList>
    </citation>
    <scope>NUCLEOTIDE SEQUENCE [LARGE SCALE GENOMIC DNA]</scope>
    <source>
        <strain evidence="4 5">NCTC10327</strain>
    </source>
</reference>
<evidence type="ECO:0000259" key="3">
    <source>
        <dbReference type="Pfam" id="PF13439"/>
    </source>
</evidence>
<dbReference type="CDD" id="cd03801">
    <property type="entry name" value="GT4_PimA-like"/>
    <property type="match status" value="1"/>
</dbReference>
<dbReference type="Gene3D" id="3.40.50.2000">
    <property type="entry name" value="Glycogen Phosphorylase B"/>
    <property type="match status" value="2"/>
</dbReference>
<name>A0A7Z9C8K5_9ACTO</name>
<dbReference type="InterPro" id="IPR050194">
    <property type="entry name" value="Glycosyltransferase_grp1"/>
</dbReference>
<dbReference type="GO" id="GO:0016787">
    <property type="term" value="F:hydrolase activity"/>
    <property type="evidence" value="ECO:0007669"/>
    <property type="project" value="UniProtKB-KW"/>
</dbReference>
<dbReference type="PANTHER" id="PTHR45947:SF3">
    <property type="entry name" value="SULFOQUINOVOSYL TRANSFERASE SQD2"/>
    <property type="match status" value="1"/>
</dbReference>
<evidence type="ECO:0000256" key="2">
    <source>
        <dbReference type="ARBA" id="ARBA00022679"/>
    </source>
</evidence>
<evidence type="ECO:0000313" key="4">
    <source>
        <dbReference type="EMBL" id="VDG76598.1"/>
    </source>
</evidence>
<feature type="domain" description="Glycosyltransferase subfamily 4-like N-terminal" evidence="3">
    <location>
        <begin position="14"/>
        <end position="173"/>
    </location>
</feature>
<dbReference type="PANTHER" id="PTHR45947">
    <property type="entry name" value="SULFOQUINOVOSYL TRANSFERASE SQD2"/>
    <property type="match status" value="1"/>
</dbReference>
<dbReference type="EMBL" id="UYIO01000001">
    <property type="protein sequence ID" value="VDG76598.1"/>
    <property type="molecule type" value="Genomic_DNA"/>
</dbReference>
<protein>
    <submittedName>
        <fullName evidence="4">Glycosyl transferase/glycoside hydrolase-like protein</fullName>
        <ecNumber evidence="4">2.4.1.57</ecNumber>
    </submittedName>
</protein>
<keyword evidence="4" id="KW-0378">Hydrolase</keyword>
<dbReference type="RefSeq" id="WP_065419480.1">
    <property type="nucleotide sequence ID" value="NZ_MASX01000030.1"/>
</dbReference>
<dbReference type="Proteomes" id="UP000269974">
    <property type="component" value="Unassembled WGS sequence"/>
</dbReference>
<dbReference type="GO" id="GO:0016757">
    <property type="term" value="F:glycosyltransferase activity"/>
    <property type="evidence" value="ECO:0007669"/>
    <property type="project" value="UniProtKB-KW"/>
</dbReference>
<dbReference type="Pfam" id="PF13692">
    <property type="entry name" value="Glyco_trans_1_4"/>
    <property type="match status" value="1"/>
</dbReference>
<dbReference type="SUPFAM" id="SSF53756">
    <property type="entry name" value="UDP-Glycosyltransferase/glycogen phosphorylase"/>
    <property type="match status" value="1"/>
</dbReference>
<evidence type="ECO:0000313" key="5">
    <source>
        <dbReference type="Proteomes" id="UP000269974"/>
    </source>
</evidence>
<accession>A0A7Z9C8K5</accession>
<organism evidence="4 5">
    <name type="scientific">Actinobaculum suis</name>
    <dbReference type="NCBI Taxonomy" id="1657"/>
    <lineage>
        <taxon>Bacteria</taxon>
        <taxon>Bacillati</taxon>
        <taxon>Actinomycetota</taxon>
        <taxon>Actinomycetes</taxon>
        <taxon>Actinomycetales</taxon>
        <taxon>Actinomycetaceae</taxon>
        <taxon>Actinobaculum</taxon>
    </lineage>
</organism>
<keyword evidence="1 4" id="KW-0328">Glycosyltransferase</keyword>
<dbReference type="EC" id="2.4.1.57" evidence="4"/>